<proteinExistence type="predicted"/>
<organism evidence="1 2">
    <name type="scientific">Pleurodeles waltl</name>
    <name type="common">Iberian ribbed newt</name>
    <dbReference type="NCBI Taxonomy" id="8319"/>
    <lineage>
        <taxon>Eukaryota</taxon>
        <taxon>Metazoa</taxon>
        <taxon>Chordata</taxon>
        <taxon>Craniata</taxon>
        <taxon>Vertebrata</taxon>
        <taxon>Euteleostomi</taxon>
        <taxon>Amphibia</taxon>
        <taxon>Batrachia</taxon>
        <taxon>Caudata</taxon>
        <taxon>Salamandroidea</taxon>
        <taxon>Salamandridae</taxon>
        <taxon>Pleurodelinae</taxon>
        <taxon>Pleurodeles</taxon>
    </lineage>
</organism>
<evidence type="ECO:0000313" key="2">
    <source>
        <dbReference type="Proteomes" id="UP001066276"/>
    </source>
</evidence>
<sequence>MSLADNLDEPLIVVEIGEALSDMSPGKTPGLGGFLVISRLLWQIATCPAAPGVSRRTLALAEGDRNWELRWCLSRGILSAETARPIAGTSAAPGECICCHCWGVGAVPLGRIILRHPGVTYPGAGDWLVDAKARGRASGSFAAVVRRISSIHQAMA</sequence>
<comment type="caution">
    <text evidence="1">The sequence shown here is derived from an EMBL/GenBank/DDBJ whole genome shotgun (WGS) entry which is preliminary data.</text>
</comment>
<dbReference type="AlphaFoldDB" id="A0AAV7PDP0"/>
<dbReference type="Proteomes" id="UP001066276">
    <property type="component" value="Chromosome 7"/>
</dbReference>
<protein>
    <submittedName>
        <fullName evidence="1">Uncharacterized protein</fullName>
    </submittedName>
</protein>
<dbReference type="EMBL" id="JANPWB010000011">
    <property type="protein sequence ID" value="KAJ1126447.1"/>
    <property type="molecule type" value="Genomic_DNA"/>
</dbReference>
<gene>
    <name evidence="1" type="ORF">NDU88_004854</name>
</gene>
<accession>A0AAV7PDP0</accession>
<evidence type="ECO:0000313" key="1">
    <source>
        <dbReference type="EMBL" id="KAJ1126447.1"/>
    </source>
</evidence>
<reference evidence="1" key="1">
    <citation type="journal article" date="2022" name="bioRxiv">
        <title>Sequencing and chromosome-scale assembly of the giantPleurodeles waltlgenome.</title>
        <authorList>
            <person name="Brown T."/>
            <person name="Elewa A."/>
            <person name="Iarovenko S."/>
            <person name="Subramanian E."/>
            <person name="Araus A.J."/>
            <person name="Petzold A."/>
            <person name="Susuki M."/>
            <person name="Suzuki K.-i.T."/>
            <person name="Hayashi T."/>
            <person name="Toyoda A."/>
            <person name="Oliveira C."/>
            <person name="Osipova E."/>
            <person name="Leigh N.D."/>
            <person name="Simon A."/>
            <person name="Yun M.H."/>
        </authorList>
    </citation>
    <scope>NUCLEOTIDE SEQUENCE</scope>
    <source>
        <strain evidence="1">20211129_DDA</strain>
        <tissue evidence="1">Liver</tissue>
    </source>
</reference>
<name>A0AAV7PDP0_PLEWA</name>
<keyword evidence="2" id="KW-1185">Reference proteome</keyword>